<gene>
    <name evidence="2" type="ORF">A3SI_11864</name>
</gene>
<dbReference type="PANTHER" id="PTHR11635">
    <property type="entry name" value="CAMP-DEPENDENT PROTEIN KINASE REGULATORY CHAIN"/>
    <property type="match status" value="1"/>
</dbReference>
<evidence type="ECO:0000259" key="1">
    <source>
        <dbReference type="PROSITE" id="PS50042"/>
    </source>
</evidence>
<keyword evidence="3" id="KW-1185">Reference proteome</keyword>
<dbReference type="InterPro" id="IPR050503">
    <property type="entry name" value="cAMP-dep_PK_reg_su-like"/>
</dbReference>
<evidence type="ECO:0000313" key="3">
    <source>
        <dbReference type="Proteomes" id="UP000005551"/>
    </source>
</evidence>
<dbReference type="STRING" id="1189621.A3SI_11864"/>
<organism evidence="2 3">
    <name type="scientific">Nitritalea halalkaliphila LW7</name>
    <dbReference type="NCBI Taxonomy" id="1189621"/>
    <lineage>
        <taxon>Bacteria</taxon>
        <taxon>Pseudomonadati</taxon>
        <taxon>Bacteroidota</taxon>
        <taxon>Cytophagia</taxon>
        <taxon>Cytophagales</taxon>
        <taxon>Cyclobacteriaceae</taxon>
        <taxon>Nitritalea</taxon>
    </lineage>
</organism>
<dbReference type="GO" id="GO:0005952">
    <property type="term" value="C:cAMP-dependent protein kinase complex"/>
    <property type="evidence" value="ECO:0007669"/>
    <property type="project" value="InterPro"/>
</dbReference>
<dbReference type="SMART" id="SM00100">
    <property type="entry name" value="cNMP"/>
    <property type="match status" value="1"/>
</dbReference>
<dbReference type="Pfam" id="PF00027">
    <property type="entry name" value="cNMP_binding"/>
    <property type="match status" value="1"/>
</dbReference>
<dbReference type="EMBL" id="AJYA01000024">
    <property type="protein sequence ID" value="EIM76052.1"/>
    <property type="molecule type" value="Genomic_DNA"/>
</dbReference>
<dbReference type="Gene3D" id="2.60.120.10">
    <property type="entry name" value="Jelly Rolls"/>
    <property type="match status" value="1"/>
</dbReference>
<dbReference type="InterPro" id="IPR000595">
    <property type="entry name" value="cNMP-bd_dom"/>
</dbReference>
<proteinExistence type="predicted"/>
<reference evidence="2 3" key="1">
    <citation type="submission" date="2012-05" db="EMBL/GenBank/DDBJ databases">
        <title>Genome sequence of Nitritalea halalkaliphila LW7.</title>
        <authorList>
            <person name="Jangir P.K."/>
            <person name="Singh A."/>
            <person name="Shivaji S."/>
            <person name="Sharma R."/>
        </authorList>
    </citation>
    <scope>NUCLEOTIDE SEQUENCE [LARGE SCALE GENOMIC DNA]</scope>
    <source>
        <strain evidence="2 3">LW7</strain>
    </source>
</reference>
<dbReference type="PANTHER" id="PTHR11635:SF152">
    <property type="entry name" value="CAMP-DEPENDENT PROTEIN KINASE TYPE I REGULATORY SUBUNIT-RELATED"/>
    <property type="match status" value="1"/>
</dbReference>
<evidence type="ECO:0000313" key="2">
    <source>
        <dbReference type="EMBL" id="EIM76052.1"/>
    </source>
</evidence>
<dbReference type="GO" id="GO:0004862">
    <property type="term" value="F:cAMP-dependent protein kinase inhibitor activity"/>
    <property type="evidence" value="ECO:0007669"/>
    <property type="project" value="TreeGrafter"/>
</dbReference>
<dbReference type="CDD" id="cd00038">
    <property type="entry name" value="CAP_ED"/>
    <property type="match status" value="1"/>
</dbReference>
<name>I5C2K0_9BACT</name>
<dbReference type="GO" id="GO:0034236">
    <property type="term" value="F:protein kinase A catalytic subunit binding"/>
    <property type="evidence" value="ECO:0007669"/>
    <property type="project" value="TreeGrafter"/>
</dbReference>
<comment type="caution">
    <text evidence="2">The sequence shown here is derived from an EMBL/GenBank/DDBJ whole genome shotgun (WGS) entry which is preliminary data.</text>
</comment>
<dbReference type="GO" id="GO:0030552">
    <property type="term" value="F:cAMP binding"/>
    <property type="evidence" value="ECO:0007669"/>
    <property type="project" value="TreeGrafter"/>
</dbReference>
<feature type="domain" description="Cyclic nucleotide-binding" evidence="1">
    <location>
        <begin position="46"/>
        <end position="166"/>
    </location>
</feature>
<accession>I5C2K0</accession>
<sequence length="195" mass="22607">MQLLSFQLRRLAACICPYVMPMINPFSKSFKAIELEIFDFLSKIPFFQALSPNEMARFLPAIHRRKYQQGEVVFFRGDPSQALYLIEKGRVNLNIDIQENMEVIRVARTQEAFGENALLADTKRIYSAIVDSEEAELIVIPYFSIQEIFASHPKIQAKMMTALAAFYNRNNQVLFSSYRNSYGFFSLSQLYEDNQ</sequence>
<dbReference type="PROSITE" id="PS50042">
    <property type="entry name" value="CNMP_BINDING_3"/>
    <property type="match status" value="1"/>
</dbReference>
<dbReference type="AlphaFoldDB" id="I5C2K0"/>
<dbReference type="InterPro" id="IPR014710">
    <property type="entry name" value="RmlC-like_jellyroll"/>
</dbReference>
<dbReference type="GO" id="GO:0005829">
    <property type="term" value="C:cytosol"/>
    <property type="evidence" value="ECO:0007669"/>
    <property type="project" value="TreeGrafter"/>
</dbReference>
<protein>
    <submittedName>
        <fullName evidence="2">Cyclic nucleotide-binding protein</fullName>
    </submittedName>
</protein>
<dbReference type="SUPFAM" id="SSF51206">
    <property type="entry name" value="cAMP-binding domain-like"/>
    <property type="match status" value="1"/>
</dbReference>
<dbReference type="Proteomes" id="UP000005551">
    <property type="component" value="Unassembled WGS sequence"/>
</dbReference>
<dbReference type="InterPro" id="IPR018490">
    <property type="entry name" value="cNMP-bd_dom_sf"/>
</dbReference>